<comment type="caution">
    <text evidence="7">The sequence shown here is derived from an EMBL/GenBank/DDBJ whole genome shotgun (WGS) entry which is preliminary data.</text>
</comment>
<name>A0AAV2YHY1_9STRA</name>
<reference evidence="7" key="1">
    <citation type="submission" date="2022-11" db="EMBL/GenBank/DDBJ databases">
        <authorList>
            <person name="Morgan W.R."/>
            <person name="Tartar A."/>
        </authorList>
    </citation>
    <scope>NUCLEOTIDE SEQUENCE</scope>
    <source>
        <strain evidence="7">ARSEF 373</strain>
    </source>
</reference>
<dbReference type="InterPro" id="IPR013083">
    <property type="entry name" value="Znf_RING/FYVE/PHD"/>
</dbReference>
<evidence type="ECO:0000256" key="5">
    <source>
        <dbReference type="SAM" id="MobiDB-lite"/>
    </source>
</evidence>
<dbReference type="Gene3D" id="3.30.40.10">
    <property type="entry name" value="Zinc/RING finger domain, C3HC4 (zinc finger)"/>
    <property type="match status" value="1"/>
</dbReference>
<dbReference type="EMBL" id="DAKRPA010000296">
    <property type="protein sequence ID" value="DAZ93721.1"/>
    <property type="molecule type" value="Genomic_DNA"/>
</dbReference>
<dbReference type="PROSITE" id="PS50089">
    <property type="entry name" value="ZF_RING_2"/>
    <property type="match status" value="1"/>
</dbReference>
<reference evidence="7" key="2">
    <citation type="journal article" date="2023" name="Microbiol Resour">
        <title>Decontamination and Annotation of the Draft Genome Sequence of the Oomycete Lagenidium giganteum ARSEF 373.</title>
        <authorList>
            <person name="Morgan W.R."/>
            <person name="Tartar A."/>
        </authorList>
    </citation>
    <scope>NUCLEOTIDE SEQUENCE</scope>
    <source>
        <strain evidence="7">ARSEF 373</strain>
    </source>
</reference>
<gene>
    <name evidence="7" type="ORF">N0F65_009647</name>
</gene>
<keyword evidence="3" id="KW-0862">Zinc</keyword>
<evidence type="ECO:0000256" key="4">
    <source>
        <dbReference type="PROSITE-ProRule" id="PRU00175"/>
    </source>
</evidence>
<protein>
    <recommendedName>
        <fullName evidence="6">RING-type domain-containing protein</fullName>
    </recommendedName>
</protein>
<dbReference type="Pfam" id="PF13923">
    <property type="entry name" value="zf-C3HC4_2"/>
    <property type="match status" value="1"/>
</dbReference>
<dbReference type="SUPFAM" id="SSF57850">
    <property type="entry name" value="RING/U-box"/>
    <property type="match status" value="1"/>
</dbReference>
<dbReference type="InterPro" id="IPR001841">
    <property type="entry name" value="Znf_RING"/>
</dbReference>
<dbReference type="InterPro" id="IPR044592">
    <property type="entry name" value="RING1A/B"/>
</dbReference>
<evidence type="ECO:0000256" key="1">
    <source>
        <dbReference type="ARBA" id="ARBA00022723"/>
    </source>
</evidence>
<feature type="domain" description="RING-type" evidence="6">
    <location>
        <begin position="78"/>
        <end position="118"/>
    </location>
</feature>
<dbReference type="PANTHER" id="PTHR46537:SF3">
    <property type="entry name" value="E3 UBIQUITIN-PROTEIN LIGASE RING1A"/>
    <property type="match status" value="1"/>
</dbReference>
<proteinExistence type="predicted"/>
<keyword evidence="2 4" id="KW-0863">Zinc-finger</keyword>
<keyword evidence="1" id="KW-0479">Metal-binding</keyword>
<evidence type="ECO:0000256" key="3">
    <source>
        <dbReference type="ARBA" id="ARBA00022833"/>
    </source>
</evidence>
<accession>A0AAV2YHY1</accession>
<dbReference type="Proteomes" id="UP001146120">
    <property type="component" value="Unassembled WGS sequence"/>
</dbReference>
<evidence type="ECO:0000256" key="2">
    <source>
        <dbReference type="ARBA" id="ARBA00022771"/>
    </source>
</evidence>
<dbReference type="InterPro" id="IPR017907">
    <property type="entry name" value="Znf_RING_CS"/>
</dbReference>
<dbReference type="SMART" id="SM00184">
    <property type="entry name" value="RING"/>
    <property type="match status" value="1"/>
</dbReference>
<feature type="compositionally biased region" description="Low complexity" evidence="5">
    <location>
        <begin position="192"/>
        <end position="216"/>
    </location>
</feature>
<dbReference type="PROSITE" id="PS00518">
    <property type="entry name" value="ZF_RING_1"/>
    <property type="match status" value="1"/>
</dbReference>
<evidence type="ECO:0000313" key="8">
    <source>
        <dbReference type="Proteomes" id="UP001146120"/>
    </source>
</evidence>
<dbReference type="PANTHER" id="PTHR46537">
    <property type="entry name" value="OS11G0578200 PROTEIN"/>
    <property type="match status" value="1"/>
</dbReference>
<dbReference type="GO" id="GO:0008270">
    <property type="term" value="F:zinc ion binding"/>
    <property type="evidence" value="ECO:0007669"/>
    <property type="project" value="UniProtKB-KW"/>
</dbReference>
<feature type="compositionally biased region" description="Low complexity" evidence="5">
    <location>
        <begin position="259"/>
        <end position="274"/>
    </location>
</feature>
<evidence type="ECO:0000313" key="7">
    <source>
        <dbReference type="EMBL" id="DAZ93721.1"/>
    </source>
</evidence>
<organism evidence="7 8">
    <name type="scientific">Lagenidium giganteum</name>
    <dbReference type="NCBI Taxonomy" id="4803"/>
    <lineage>
        <taxon>Eukaryota</taxon>
        <taxon>Sar</taxon>
        <taxon>Stramenopiles</taxon>
        <taxon>Oomycota</taxon>
        <taxon>Peronosporomycetes</taxon>
        <taxon>Pythiales</taxon>
        <taxon>Pythiaceae</taxon>
    </lineage>
</organism>
<dbReference type="AlphaFoldDB" id="A0AAV2YHY1"/>
<feature type="region of interest" description="Disordered" evidence="5">
    <location>
        <begin position="169"/>
        <end position="279"/>
    </location>
</feature>
<dbReference type="CDD" id="cd16531">
    <property type="entry name" value="RING-HC_RING1-like"/>
    <property type="match status" value="1"/>
</dbReference>
<evidence type="ECO:0000259" key="6">
    <source>
        <dbReference type="PROSITE" id="PS50089"/>
    </source>
</evidence>
<keyword evidence="8" id="KW-1185">Reference proteome</keyword>
<sequence length="408" mass="46130">MESSAAPRNPYEFTRDAYIELIKNMPKENYSKRSEYEEIELIEDCTLYDLYRQPRQPVTDPTVTRTVPVRVLNADLQCPICLCVVRNTMVVMECLHRFCGECIQKCLRLGMKECPKCRIHIPSKRSLRRDENFDDLIQKIYPDLDEFEQNELKLIEESNRARHFHNAFTESAKMGAQNQATQRRNAGKKKASSPTSSAPTTPVQNERSSSASSASSNDDNGNVSRGAPHASTPENDGHLRKKARTETGDSTPAGAHSIAPTASPGTASSDTTSSTEDDRVNLRVLVHPEESDSAPKLERTLFRTSYRLKVRHLKKHLASILKLDSYANMRIVLPADNCKRSGRAKTDAARKDLLFDQELEDFLTLYDIYQQYGMGTKWELQLYYHFSDSIINGVAQFVPLRINATTSS</sequence>